<reference evidence="1" key="1">
    <citation type="submission" date="2019-10" db="EMBL/GenBank/DDBJ databases">
        <authorList>
            <consortium name="DOE Joint Genome Institute"/>
            <person name="Kuo A."/>
            <person name="Miyauchi S."/>
            <person name="Kiss E."/>
            <person name="Drula E."/>
            <person name="Kohler A."/>
            <person name="Sanchez-Garcia M."/>
            <person name="Andreopoulos B."/>
            <person name="Barry K.W."/>
            <person name="Bonito G."/>
            <person name="Buee M."/>
            <person name="Carver A."/>
            <person name="Chen C."/>
            <person name="Cichocki N."/>
            <person name="Clum A."/>
            <person name="Culley D."/>
            <person name="Crous P.W."/>
            <person name="Fauchery L."/>
            <person name="Girlanda M."/>
            <person name="Hayes R."/>
            <person name="Keri Z."/>
            <person name="LaButti K."/>
            <person name="Lipzen A."/>
            <person name="Lombard V."/>
            <person name="Magnuson J."/>
            <person name="Maillard F."/>
            <person name="Morin E."/>
            <person name="Murat C."/>
            <person name="Nolan M."/>
            <person name="Ohm R."/>
            <person name="Pangilinan J."/>
            <person name="Pereira M."/>
            <person name="Perotto S."/>
            <person name="Peter M."/>
            <person name="Riley R."/>
            <person name="Sitrit Y."/>
            <person name="Stielow B."/>
            <person name="Szollosi G."/>
            <person name="Zifcakova L."/>
            <person name="Stursova M."/>
            <person name="Spatafora J.W."/>
            <person name="Tedersoo L."/>
            <person name="Vaario L.-M."/>
            <person name="Yamada A."/>
            <person name="Yan M."/>
            <person name="Wang P."/>
            <person name="Xu J."/>
            <person name="Bruns T."/>
            <person name="Baldrian P."/>
            <person name="Vilgalys R."/>
            <person name="Henrissat B."/>
            <person name="Grigoriev I.V."/>
            <person name="Hibbett D."/>
            <person name="Nagy L.G."/>
            <person name="Martin F.M."/>
        </authorList>
    </citation>
    <scope>NUCLEOTIDE SEQUENCE</scope>
    <source>
        <strain evidence="1">BED1</strain>
    </source>
</reference>
<evidence type="ECO:0000313" key="2">
    <source>
        <dbReference type="Proteomes" id="UP001194468"/>
    </source>
</evidence>
<sequence>LCLADLQPWMSFGDLRHIYLNVEWNVGLTDNDILILASAWPNLEDLSINDGCGWNAPSGITTNGLLRLLQTCRSLRQVAL</sequence>
<reference evidence="1" key="2">
    <citation type="journal article" date="2020" name="Nat. Commun.">
        <title>Large-scale genome sequencing of mycorrhizal fungi provides insights into the early evolution of symbiotic traits.</title>
        <authorList>
            <person name="Miyauchi S."/>
            <person name="Kiss E."/>
            <person name="Kuo A."/>
            <person name="Drula E."/>
            <person name="Kohler A."/>
            <person name="Sanchez-Garcia M."/>
            <person name="Morin E."/>
            <person name="Andreopoulos B."/>
            <person name="Barry K.W."/>
            <person name="Bonito G."/>
            <person name="Buee M."/>
            <person name="Carver A."/>
            <person name="Chen C."/>
            <person name="Cichocki N."/>
            <person name="Clum A."/>
            <person name="Culley D."/>
            <person name="Crous P.W."/>
            <person name="Fauchery L."/>
            <person name="Girlanda M."/>
            <person name="Hayes R.D."/>
            <person name="Keri Z."/>
            <person name="LaButti K."/>
            <person name="Lipzen A."/>
            <person name="Lombard V."/>
            <person name="Magnuson J."/>
            <person name="Maillard F."/>
            <person name="Murat C."/>
            <person name="Nolan M."/>
            <person name="Ohm R.A."/>
            <person name="Pangilinan J."/>
            <person name="Pereira M.F."/>
            <person name="Perotto S."/>
            <person name="Peter M."/>
            <person name="Pfister S."/>
            <person name="Riley R."/>
            <person name="Sitrit Y."/>
            <person name="Stielow J.B."/>
            <person name="Szollosi G."/>
            <person name="Zifcakova L."/>
            <person name="Stursova M."/>
            <person name="Spatafora J.W."/>
            <person name="Tedersoo L."/>
            <person name="Vaario L.M."/>
            <person name="Yamada A."/>
            <person name="Yan M."/>
            <person name="Wang P."/>
            <person name="Xu J."/>
            <person name="Bruns T."/>
            <person name="Baldrian P."/>
            <person name="Vilgalys R."/>
            <person name="Dunand C."/>
            <person name="Henrissat B."/>
            <person name="Grigoriev I.V."/>
            <person name="Hibbett D."/>
            <person name="Nagy L.G."/>
            <person name="Martin F.M."/>
        </authorList>
    </citation>
    <scope>NUCLEOTIDE SEQUENCE</scope>
    <source>
        <strain evidence="1">BED1</strain>
    </source>
</reference>
<dbReference type="InterPro" id="IPR032675">
    <property type="entry name" value="LRR_dom_sf"/>
</dbReference>
<dbReference type="Gene3D" id="3.80.10.10">
    <property type="entry name" value="Ribonuclease Inhibitor"/>
    <property type="match status" value="1"/>
</dbReference>
<feature type="non-terminal residue" evidence="1">
    <location>
        <position position="1"/>
    </location>
</feature>
<protein>
    <submittedName>
        <fullName evidence="1">Uncharacterized protein</fullName>
    </submittedName>
</protein>
<feature type="non-terminal residue" evidence="1">
    <location>
        <position position="80"/>
    </location>
</feature>
<evidence type="ECO:0000313" key="1">
    <source>
        <dbReference type="EMBL" id="KAF8414369.1"/>
    </source>
</evidence>
<comment type="caution">
    <text evidence="1">The sequence shown here is derived from an EMBL/GenBank/DDBJ whole genome shotgun (WGS) entry which is preliminary data.</text>
</comment>
<dbReference type="AlphaFoldDB" id="A0AAD4G5H8"/>
<keyword evidence="2" id="KW-1185">Reference proteome</keyword>
<dbReference type="Proteomes" id="UP001194468">
    <property type="component" value="Unassembled WGS sequence"/>
</dbReference>
<proteinExistence type="predicted"/>
<name>A0AAD4G5H8_BOLED</name>
<gene>
    <name evidence="1" type="ORF">L210DRAFT_3325494</name>
</gene>
<dbReference type="EMBL" id="WHUW01000571">
    <property type="protein sequence ID" value="KAF8414369.1"/>
    <property type="molecule type" value="Genomic_DNA"/>
</dbReference>
<organism evidence="1 2">
    <name type="scientific">Boletus edulis BED1</name>
    <dbReference type="NCBI Taxonomy" id="1328754"/>
    <lineage>
        <taxon>Eukaryota</taxon>
        <taxon>Fungi</taxon>
        <taxon>Dikarya</taxon>
        <taxon>Basidiomycota</taxon>
        <taxon>Agaricomycotina</taxon>
        <taxon>Agaricomycetes</taxon>
        <taxon>Agaricomycetidae</taxon>
        <taxon>Boletales</taxon>
        <taxon>Boletineae</taxon>
        <taxon>Boletaceae</taxon>
        <taxon>Boletoideae</taxon>
        <taxon>Boletus</taxon>
    </lineage>
</organism>
<accession>A0AAD4G5H8</accession>